<evidence type="ECO:0000313" key="1">
    <source>
        <dbReference type="EMBL" id="TFK73623.1"/>
    </source>
</evidence>
<name>A0ACD3B6D1_9AGAR</name>
<protein>
    <submittedName>
        <fullName evidence="1">Uncharacterized protein</fullName>
    </submittedName>
</protein>
<evidence type="ECO:0000313" key="2">
    <source>
        <dbReference type="Proteomes" id="UP000308600"/>
    </source>
</evidence>
<reference evidence="1 2" key="1">
    <citation type="journal article" date="2019" name="Nat. Ecol. Evol.">
        <title>Megaphylogeny resolves global patterns of mushroom evolution.</title>
        <authorList>
            <person name="Varga T."/>
            <person name="Krizsan K."/>
            <person name="Foldi C."/>
            <person name="Dima B."/>
            <person name="Sanchez-Garcia M."/>
            <person name="Sanchez-Ramirez S."/>
            <person name="Szollosi G.J."/>
            <person name="Szarkandi J.G."/>
            <person name="Papp V."/>
            <person name="Albert L."/>
            <person name="Andreopoulos W."/>
            <person name="Angelini C."/>
            <person name="Antonin V."/>
            <person name="Barry K.W."/>
            <person name="Bougher N.L."/>
            <person name="Buchanan P."/>
            <person name="Buyck B."/>
            <person name="Bense V."/>
            <person name="Catcheside P."/>
            <person name="Chovatia M."/>
            <person name="Cooper J."/>
            <person name="Damon W."/>
            <person name="Desjardin D."/>
            <person name="Finy P."/>
            <person name="Geml J."/>
            <person name="Haridas S."/>
            <person name="Hughes K."/>
            <person name="Justo A."/>
            <person name="Karasinski D."/>
            <person name="Kautmanova I."/>
            <person name="Kiss B."/>
            <person name="Kocsube S."/>
            <person name="Kotiranta H."/>
            <person name="LaButti K.M."/>
            <person name="Lechner B.E."/>
            <person name="Liimatainen K."/>
            <person name="Lipzen A."/>
            <person name="Lukacs Z."/>
            <person name="Mihaltcheva S."/>
            <person name="Morgado L.N."/>
            <person name="Niskanen T."/>
            <person name="Noordeloos M.E."/>
            <person name="Ohm R.A."/>
            <person name="Ortiz-Santana B."/>
            <person name="Ovrebo C."/>
            <person name="Racz N."/>
            <person name="Riley R."/>
            <person name="Savchenko A."/>
            <person name="Shiryaev A."/>
            <person name="Soop K."/>
            <person name="Spirin V."/>
            <person name="Szebenyi C."/>
            <person name="Tomsovsky M."/>
            <person name="Tulloss R.E."/>
            <person name="Uehling J."/>
            <person name="Grigoriev I.V."/>
            <person name="Vagvolgyi C."/>
            <person name="Papp T."/>
            <person name="Martin F.M."/>
            <person name="Miettinen O."/>
            <person name="Hibbett D.S."/>
            <person name="Nagy L.G."/>
        </authorList>
    </citation>
    <scope>NUCLEOTIDE SEQUENCE [LARGE SCALE GENOMIC DNA]</scope>
    <source>
        <strain evidence="1 2">NL-1719</strain>
    </source>
</reference>
<organism evidence="1 2">
    <name type="scientific">Pluteus cervinus</name>
    <dbReference type="NCBI Taxonomy" id="181527"/>
    <lineage>
        <taxon>Eukaryota</taxon>
        <taxon>Fungi</taxon>
        <taxon>Dikarya</taxon>
        <taxon>Basidiomycota</taxon>
        <taxon>Agaricomycotina</taxon>
        <taxon>Agaricomycetes</taxon>
        <taxon>Agaricomycetidae</taxon>
        <taxon>Agaricales</taxon>
        <taxon>Pluteineae</taxon>
        <taxon>Pluteaceae</taxon>
        <taxon>Pluteus</taxon>
    </lineage>
</organism>
<dbReference type="EMBL" id="ML208274">
    <property type="protein sequence ID" value="TFK73623.1"/>
    <property type="molecule type" value="Genomic_DNA"/>
</dbReference>
<accession>A0ACD3B6D1</accession>
<sequence length="464" mass="51061">MADASTRPKPRPRPRPVPRVTKSANTLDVPTQQPGPSSSVPERTSSSPAVFEDNDEMFMRNRGRTAQTWNTLNFLNNGHVASDSDSDRELSPRHKNKKKRVDEVEQPKWQTDERLKRFLSKDLSDDEIELVSSNMKSRKAVPSSPSKRKRQRSRSRSITPPPDLPADQILNTKFTVRQALPLPNIRPLSPSFDPDESTDTIIFDPELASIAKSVSRARIVSQNTADAKDTIKLSVTWQAHPLDAHAEPYAWVFTIHRGDTFFDVFDAIAEDTSSPSDSIIMSYNSKRFFASVTPAALKMWVEAQLTACTKTTYEYLKVNPQTGQAGQAFVGTQPSTQPEERPASPEEASDAPTESEADSDDEDKYKLILRSAVTSNNIVLTVRNTTKCGAIVKAFLKKAGLLTQYPNAGSNAQAAAAKKGKKKGADPVPAKDPRLFLDGDKLDNNSEIGDAGLEDGDLLEVVGL</sequence>
<gene>
    <name evidence="1" type="ORF">BDN72DRAFT_761196</name>
</gene>
<proteinExistence type="predicted"/>
<keyword evidence="2" id="KW-1185">Reference proteome</keyword>
<dbReference type="Proteomes" id="UP000308600">
    <property type="component" value="Unassembled WGS sequence"/>
</dbReference>